<name>A0AAD7D9I3_MYCRO</name>
<feature type="compositionally biased region" description="Basic residues" evidence="1">
    <location>
        <begin position="30"/>
        <end position="40"/>
    </location>
</feature>
<evidence type="ECO:0000313" key="2">
    <source>
        <dbReference type="EMBL" id="KAJ7686374.1"/>
    </source>
</evidence>
<accession>A0AAD7D9I3</accession>
<sequence>MAYAKLHGDYASISGAFSCEAIGSHGRRLHVHTHQRHPRPRPQFWSHSNGSGFFLRPT</sequence>
<proteinExistence type="predicted"/>
<reference evidence="2" key="1">
    <citation type="submission" date="2023-03" db="EMBL/GenBank/DDBJ databases">
        <title>Massive genome expansion in bonnet fungi (Mycena s.s.) driven by repeated elements and novel gene families across ecological guilds.</title>
        <authorList>
            <consortium name="Lawrence Berkeley National Laboratory"/>
            <person name="Harder C.B."/>
            <person name="Miyauchi S."/>
            <person name="Viragh M."/>
            <person name="Kuo A."/>
            <person name="Thoen E."/>
            <person name="Andreopoulos B."/>
            <person name="Lu D."/>
            <person name="Skrede I."/>
            <person name="Drula E."/>
            <person name="Henrissat B."/>
            <person name="Morin E."/>
            <person name="Kohler A."/>
            <person name="Barry K."/>
            <person name="LaButti K."/>
            <person name="Morin E."/>
            <person name="Salamov A."/>
            <person name="Lipzen A."/>
            <person name="Mereny Z."/>
            <person name="Hegedus B."/>
            <person name="Baldrian P."/>
            <person name="Stursova M."/>
            <person name="Weitz H."/>
            <person name="Taylor A."/>
            <person name="Grigoriev I.V."/>
            <person name="Nagy L.G."/>
            <person name="Martin F."/>
            <person name="Kauserud H."/>
        </authorList>
    </citation>
    <scope>NUCLEOTIDE SEQUENCE</scope>
    <source>
        <strain evidence="2">CBHHK067</strain>
    </source>
</reference>
<protein>
    <submittedName>
        <fullName evidence="2">Uncharacterized protein</fullName>
    </submittedName>
</protein>
<dbReference type="EMBL" id="JARKIE010000096">
    <property type="protein sequence ID" value="KAJ7686374.1"/>
    <property type="molecule type" value="Genomic_DNA"/>
</dbReference>
<gene>
    <name evidence="2" type="ORF">B0H17DRAFT_716759</name>
</gene>
<evidence type="ECO:0000256" key="1">
    <source>
        <dbReference type="SAM" id="MobiDB-lite"/>
    </source>
</evidence>
<comment type="caution">
    <text evidence="2">The sequence shown here is derived from an EMBL/GenBank/DDBJ whole genome shotgun (WGS) entry which is preliminary data.</text>
</comment>
<keyword evidence="3" id="KW-1185">Reference proteome</keyword>
<dbReference type="Proteomes" id="UP001221757">
    <property type="component" value="Unassembled WGS sequence"/>
</dbReference>
<organism evidence="2 3">
    <name type="scientific">Mycena rosella</name>
    <name type="common">Pink bonnet</name>
    <name type="synonym">Agaricus rosellus</name>
    <dbReference type="NCBI Taxonomy" id="1033263"/>
    <lineage>
        <taxon>Eukaryota</taxon>
        <taxon>Fungi</taxon>
        <taxon>Dikarya</taxon>
        <taxon>Basidiomycota</taxon>
        <taxon>Agaricomycotina</taxon>
        <taxon>Agaricomycetes</taxon>
        <taxon>Agaricomycetidae</taxon>
        <taxon>Agaricales</taxon>
        <taxon>Marasmiineae</taxon>
        <taxon>Mycenaceae</taxon>
        <taxon>Mycena</taxon>
    </lineage>
</organism>
<evidence type="ECO:0000313" key="3">
    <source>
        <dbReference type="Proteomes" id="UP001221757"/>
    </source>
</evidence>
<dbReference type="AlphaFoldDB" id="A0AAD7D9I3"/>
<feature type="region of interest" description="Disordered" evidence="1">
    <location>
        <begin position="30"/>
        <end position="58"/>
    </location>
</feature>